<dbReference type="InterPro" id="IPR011663">
    <property type="entry name" value="UTRA"/>
</dbReference>
<protein>
    <submittedName>
        <fullName evidence="5">UTRA domain-containing protein</fullName>
    </submittedName>
</protein>
<dbReference type="InterPro" id="IPR050679">
    <property type="entry name" value="Bact_HTH_transcr_reg"/>
</dbReference>
<dbReference type="SUPFAM" id="SSF46785">
    <property type="entry name" value="Winged helix' DNA-binding domain"/>
    <property type="match status" value="1"/>
</dbReference>
<evidence type="ECO:0000256" key="2">
    <source>
        <dbReference type="ARBA" id="ARBA00023125"/>
    </source>
</evidence>
<evidence type="ECO:0000256" key="1">
    <source>
        <dbReference type="ARBA" id="ARBA00023015"/>
    </source>
</evidence>
<dbReference type="GO" id="GO:0003700">
    <property type="term" value="F:DNA-binding transcription factor activity"/>
    <property type="evidence" value="ECO:0007669"/>
    <property type="project" value="InterPro"/>
</dbReference>
<evidence type="ECO:0000259" key="4">
    <source>
        <dbReference type="PROSITE" id="PS50949"/>
    </source>
</evidence>
<reference evidence="5 6" key="1">
    <citation type="submission" date="2019-11" db="EMBL/GenBank/DDBJ databases">
        <title>Gracilibacillus salitolerans sp. nov., a moderate halophile isolated from a saline soil in northwest China.</title>
        <authorList>
            <person name="Gan L."/>
        </authorList>
    </citation>
    <scope>NUCLEOTIDE SEQUENCE [LARGE SCALE GENOMIC DNA]</scope>
    <source>
        <strain evidence="5 6">SCU50</strain>
    </source>
</reference>
<dbReference type="Pfam" id="PF00392">
    <property type="entry name" value="GntR"/>
    <property type="match status" value="1"/>
</dbReference>
<dbReference type="Proteomes" id="UP000339690">
    <property type="component" value="Chromosome"/>
</dbReference>
<accession>A0A5Q2TRS8</accession>
<dbReference type="InterPro" id="IPR028978">
    <property type="entry name" value="Chorismate_lyase_/UTRA_dom_sf"/>
</dbReference>
<dbReference type="AlphaFoldDB" id="A0A5Q2TRS8"/>
<keyword evidence="1" id="KW-0805">Transcription regulation</keyword>
<organism evidence="5 6">
    <name type="scientific">Gracilibacillus salitolerans</name>
    <dbReference type="NCBI Taxonomy" id="2663022"/>
    <lineage>
        <taxon>Bacteria</taxon>
        <taxon>Bacillati</taxon>
        <taxon>Bacillota</taxon>
        <taxon>Bacilli</taxon>
        <taxon>Bacillales</taxon>
        <taxon>Bacillaceae</taxon>
        <taxon>Gracilibacillus</taxon>
    </lineage>
</organism>
<keyword evidence="6" id="KW-1185">Reference proteome</keyword>
<dbReference type="PROSITE" id="PS50949">
    <property type="entry name" value="HTH_GNTR"/>
    <property type="match status" value="1"/>
</dbReference>
<dbReference type="SMART" id="SM00866">
    <property type="entry name" value="UTRA"/>
    <property type="match status" value="1"/>
</dbReference>
<dbReference type="GO" id="GO:0003677">
    <property type="term" value="F:DNA binding"/>
    <property type="evidence" value="ECO:0007669"/>
    <property type="project" value="UniProtKB-KW"/>
</dbReference>
<dbReference type="Pfam" id="PF07702">
    <property type="entry name" value="UTRA"/>
    <property type="match status" value="1"/>
</dbReference>
<dbReference type="EMBL" id="CP045915">
    <property type="protein sequence ID" value="QGH36807.1"/>
    <property type="molecule type" value="Genomic_DNA"/>
</dbReference>
<keyword evidence="3" id="KW-0804">Transcription</keyword>
<dbReference type="CDD" id="cd07377">
    <property type="entry name" value="WHTH_GntR"/>
    <property type="match status" value="1"/>
</dbReference>
<dbReference type="SUPFAM" id="SSF64288">
    <property type="entry name" value="Chorismate lyase-like"/>
    <property type="match status" value="1"/>
</dbReference>
<feature type="domain" description="HTH gntR-type" evidence="4">
    <location>
        <begin position="8"/>
        <end position="76"/>
    </location>
</feature>
<evidence type="ECO:0000313" key="5">
    <source>
        <dbReference type="EMBL" id="QGH36807.1"/>
    </source>
</evidence>
<dbReference type="InterPro" id="IPR000524">
    <property type="entry name" value="Tscrpt_reg_HTH_GntR"/>
</dbReference>
<proteinExistence type="predicted"/>
<dbReference type="SMART" id="SM00345">
    <property type="entry name" value="HTH_GNTR"/>
    <property type="match status" value="1"/>
</dbReference>
<dbReference type="KEGG" id="grc:GI584_23335"/>
<evidence type="ECO:0000256" key="3">
    <source>
        <dbReference type="ARBA" id="ARBA00023163"/>
    </source>
</evidence>
<dbReference type="GO" id="GO:0045892">
    <property type="term" value="P:negative regulation of DNA-templated transcription"/>
    <property type="evidence" value="ECO:0007669"/>
    <property type="project" value="TreeGrafter"/>
</dbReference>
<dbReference type="InterPro" id="IPR036388">
    <property type="entry name" value="WH-like_DNA-bd_sf"/>
</dbReference>
<name>A0A5Q2TRS8_9BACI</name>
<evidence type="ECO:0000313" key="6">
    <source>
        <dbReference type="Proteomes" id="UP000339690"/>
    </source>
</evidence>
<dbReference type="RefSeq" id="WP_153792815.1">
    <property type="nucleotide sequence ID" value="NZ_CP045915.1"/>
</dbReference>
<dbReference type="PRINTS" id="PR00035">
    <property type="entry name" value="HTHGNTR"/>
</dbReference>
<dbReference type="PANTHER" id="PTHR44846">
    <property type="entry name" value="MANNOSYL-D-GLYCERATE TRANSPORT/METABOLISM SYSTEM REPRESSOR MNGR-RELATED"/>
    <property type="match status" value="1"/>
</dbReference>
<dbReference type="PANTHER" id="PTHR44846:SF1">
    <property type="entry name" value="MANNOSYL-D-GLYCERATE TRANSPORT_METABOLISM SYSTEM REPRESSOR MNGR-RELATED"/>
    <property type="match status" value="1"/>
</dbReference>
<dbReference type="Gene3D" id="3.40.1410.10">
    <property type="entry name" value="Chorismate lyase-like"/>
    <property type="match status" value="1"/>
</dbReference>
<gene>
    <name evidence="5" type="ORF">GI584_23335</name>
</gene>
<dbReference type="FunFam" id="1.10.10.10:FF:000079">
    <property type="entry name" value="GntR family transcriptional regulator"/>
    <property type="match status" value="1"/>
</dbReference>
<sequence length="237" mass="28004">MKISRNKGPLYTQIKNILKDRILHGIYPIGTNIPPEPHLEEEFEVSKITVRKAIEELSQEGFVEKRSGKGTRVLRNTSTSKLSKGKLFTELLVESGHKLKKEVMEVTSLKNMEEDFLYPLFGAQCICIKRMYYLDEQPYIYFYHFMTMKMRDLVQENIKDQSLYRLMEQQGIILEKFTDNFDVSNPPLEVEQALQVNTNTSLLKRMRYSYSEENELIEYSEGYYNTNLQEYVLNYEK</sequence>
<dbReference type="InterPro" id="IPR036390">
    <property type="entry name" value="WH_DNA-bd_sf"/>
</dbReference>
<dbReference type="Gene3D" id="1.10.10.10">
    <property type="entry name" value="Winged helix-like DNA-binding domain superfamily/Winged helix DNA-binding domain"/>
    <property type="match status" value="1"/>
</dbReference>
<keyword evidence="2" id="KW-0238">DNA-binding</keyword>